<name>A0A2H9TB42_9ZZZZ</name>
<organism evidence="1">
    <name type="scientific">invertebrate metagenome</name>
    <dbReference type="NCBI Taxonomy" id="1711999"/>
    <lineage>
        <taxon>unclassified sequences</taxon>
        <taxon>metagenomes</taxon>
        <taxon>organismal metagenomes</taxon>
    </lineage>
</organism>
<dbReference type="EMBL" id="NSIT01000016">
    <property type="protein sequence ID" value="PJE80461.1"/>
    <property type="molecule type" value="Genomic_DNA"/>
</dbReference>
<gene>
    <name evidence="1" type="ORF">CI610_00544</name>
</gene>
<comment type="caution">
    <text evidence="1">The sequence shown here is derived from an EMBL/GenBank/DDBJ whole genome shotgun (WGS) entry which is preliminary data.</text>
</comment>
<sequence length="294" mass="33318">MLIINTPPFSRFILVAAFILSACSYLPQGQTNDKKIIEQVNRIFTVLEQPKQDSIQTVNEQAEKLWIRRPGEERGERKDLPISHEQQQTINEALTELGLIKEIYPQAEKYDAVLVLGCRAHGMLNRLDFALKLKEKNISLGQLFILAGERQLGDMDRLSTLKIPNAFETMPRKTEIDIARIFLAMKNSQLKGLNASVTKTPAPQGRSRPDTEDTVRQWLADNKDRKETNLLVISNQPNIPYQDVVVKKILQPLGYSIETVGPAIDHDLSMFDRLNALHMWLKFGPASLSPDSHP</sequence>
<evidence type="ECO:0000313" key="1">
    <source>
        <dbReference type="EMBL" id="PJE80461.1"/>
    </source>
</evidence>
<protein>
    <submittedName>
        <fullName evidence="1">Uncharacterized protein</fullName>
    </submittedName>
</protein>
<dbReference type="AlphaFoldDB" id="A0A2H9TB42"/>
<proteinExistence type="predicted"/>
<reference evidence="1" key="1">
    <citation type="journal article" date="2017" name="Appl. Environ. Microbiol.">
        <title>Molecular characterization of an Endozoicomonas-like organism causing infection in king scallop Pecten maximus L.</title>
        <authorList>
            <person name="Cano I."/>
            <person name="van Aerle R."/>
            <person name="Ross S."/>
            <person name="Verner-Jeffreys D.W."/>
            <person name="Paley R.K."/>
            <person name="Rimmer G."/>
            <person name="Ryder D."/>
            <person name="Hooper P."/>
            <person name="Stone D."/>
            <person name="Feist S.W."/>
        </authorList>
    </citation>
    <scope>NUCLEOTIDE SEQUENCE</scope>
</reference>
<accession>A0A2H9TB42</accession>